<accession>A0ABT8B5I1</accession>
<feature type="transmembrane region" description="Helical" evidence="1">
    <location>
        <begin position="25"/>
        <end position="43"/>
    </location>
</feature>
<evidence type="ECO:0000256" key="1">
    <source>
        <dbReference type="SAM" id="Phobius"/>
    </source>
</evidence>
<dbReference type="Pfam" id="PF16963">
    <property type="entry name" value="PelD_GGDEF"/>
    <property type="match status" value="1"/>
</dbReference>
<proteinExistence type="predicted"/>
<keyword evidence="4" id="KW-1185">Reference proteome</keyword>
<name>A0ABT8B5I1_9NEIS</name>
<feature type="domain" description="PelD GGDEF" evidence="2">
    <location>
        <begin position="341"/>
        <end position="461"/>
    </location>
</feature>
<dbReference type="Proteomes" id="UP001180081">
    <property type="component" value="Unassembled WGS sequence"/>
</dbReference>
<comment type="caution">
    <text evidence="3">The sequence shown here is derived from an EMBL/GenBank/DDBJ whole genome shotgun (WGS) entry which is preliminary data.</text>
</comment>
<dbReference type="Gene3D" id="3.30.70.2880">
    <property type="match status" value="1"/>
</dbReference>
<feature type="transmembrane region" description="Helical" evidence="1">
    <location>
        <begin position="106"/>
        <end position="123"/>
    </location>
</feature>
<keyword evidence="1" id="KW-0812">Transmembrane</keyword>
<keyword evidence="1" id="KW-1133">Transmembrane helix</keyword>
<dbReference type="SUPFAM" id="SSF55781">
    <property type="entry name" value="GAF domain-like"/>
    <property type="match status" value="1"/>
</dbReference>
<reference evidence="3" key="1">
    <citation type="journal article" date="2014" name="Int. J. Syst. Evol. Microbiol.">
        <title>Complete genome of a new Firmicutes species belonging to the dominant human colonic microbiota ('Ruminococcus bicirculans') reveals two chromosomes and a selective capacity to utilize plant glucans.</title>
        <authorList>
            <consortium name="NISC Comparative Sequencing Program"/>
            <person name="Wegmann U."/>
            <person name="Louis P."/>
            <person name="Goesmann A."/>
            <person name="Henrissat B."/>
            <person name="Duncan S.H."/>
            <person name="Flint H.J."/>
        </authorList>
    </citation>
    <scope>NUCLEOTIDE SEQUENCE</scope>
    <source>
        <strain evidence="3">CECT 7703</strain>
    </source>
</reference>
<protein>
    <submittedName>
        <fullName evidence="3">PelD GGDEF domain-containing protein</fullName>
    </submittedName>
</protein>
<sequence length="469" mass="52256">MRFAYHLHWLRAALLARLKPAEQSAVSWVALETIVLTGLMLALSRWIDPADPLAQQAQFPWPWFAPLLLALRYGVTAGLGSTCMILAWWWLGGQGDAAAFGPFPKLYFLGGLIATMLAGEFAGNWNIQLRRVQETNAYLYERLRRVSNQYYLMRLSHDRLEHEFLLKPTTMRDALASLKTLIDTRRMGQQAATTGWIAEADAESFLRLLAQFCGVEEAGLYALPNGRNEAIAYVGSLPGPDGKPVRPNMNQDDPMVVHALENHLLTHLSMEGIGRRQPSEYQLVAPLLTADDRILGLITVRRIGFFALHEETLVMLAALVGYLADSLATPESTRKLREGTPDCPAEFAEELGRLLHLANAGKVESWLVLQVFHNTERGADTIEGIRRMRRGLDGVWLLTGEGYHAVLTLLPMTNDAGVDGYIERIGKWADDLYGQNFSMQHRTIHTEPLLGVDPASLVRKALAPLGDRT</sequence>
<evidence type="ECO:0000313" key="4">
    <source>
        <dbReference type="Proteomes" id="UP001180081"/>
    </source>
</evidence>
<dbReference type="InterPro" id="IPR029016">
    <property type="entry name" value="GAF-like_dom_sf"/>
</dbReference>
<dbReference type="RefSeq" id="WP_290332384.1">
    <property type="nucleotide sequence ID" value="NZ_JAUFPU010000008.1"/>
</dbReference>
<evidence type="ECO:0000313" key="3">
    <source>
        <dbReference type="EMBL" id="MDN3576901.1"/>
    </source>
</evidence>
<dbReference type="InterPro" id="IPR031583">
    <property type="entry name" value="PelD_GGDEF"/>
</dbReference>
<keyword evidence="1" id="KW-0472">Membrane</keyword>
<feature type="transmembrane region" description="Helical" evidence="1">
    <location>
        <begin position="64"/>
        <end position="91"/>
    </location>
</feature>
<evidence type="ECO:0000259" key="2">
    <source>
        <dbReference type="Pfam" id="PF16963"/>
    </source>
</evidence>
<reference evidence="3" key="2">
    <citation type="submission" date="2023-06" db="EMBL/GenBank/DDBJ databases">
        <authorList>
            <person name="Lucena T."/>
            <person name="Sun Q."/>
        </authorList>
    </citation>
    <scope>NUCLEOTIDE SEQUENCE</scope>
    <source>
        <strain evidence="3">CECT 7703</strain>
    </source>
</reference>
<dbReference type="InterPro" id="IPR038367">
    <property type="entry name" value="PelD_GGDEF_sf"/>
</dbReference>
<organism evidence="3 4">
    <name type="scientific">Chitinimonas viridis</name>
    <dbReference type="NCBI Taxonomy" id="664880"/>
    <lineage>
        <taxon>Bacteria</taxon>
        <taxon>Pseudomonadati</taxon>
        <taxon>Pseudomonadota</taxon>
        <taxon>Betaproteobacteria</taxon>
        <taxon>Neisseriales</taxon>
        <taxon>Chitinibacteraceae</taxon>
        <taxon>Chitinimonas</taxon>
    </lineage>
</organism>
<dbReference type="EMBL" id="JAUFPU010000008">
    <property type="protein sequence ID" value="MDN3576901.1"/>
    <property type="molecule type" value="Genomic_DNA"/>
</dbReference>
<gene>
    <name evidence="3" type="ORF">QWZ03_09000</name>
</gene>
<dbReference type="Gene3D" id="3.30.450.40">
    <property type="match status" value="1"/>
</dbReference>